<proteinExistence type="predicted"/>
<evidence type="ECO:0000313" key="2">
    <source>
        <dbReference type="EMBL" id="MFD1936757.1"/>
    </source>
</evidence>
<reference evidence="3" key="1">
    <citation type="journal article" date="2019" name="Int. J. Syst. Evol. Microbiol.">
        <title>The Global Catalogue of Microorganisms (GCM) 10K type strain sequencing project: providing services to taxonomists for standard genome sequencing and annotation.</title>
        <authorList>
            <consortium name="The Broad Institute Genomics Platform"/>
            <consortium name="The Broad Institute Genome Sequencing Center for Infectious Disease"/>
            <person name="Wu L."/>
            <person name="Ma J."/>
        </authorList>
    </citation>
    <scope>NUCLEOTIDE SEQUENCE [LARGE SCALE GENOMIC DNA]</scope>
    <source>
        <strain evidence="3">ICMP 6774ER</strain>
    </source>
</reference>
<accession>A0ABW4T5V7</accession>
<evidence type="ECO:0000256" key="1">
    <source>
        <dbReference type="SAM" id="MobiDB-lite"/>
    </source>
</evidence>
<gene>
    <name evidence="2" type="ORF">ACFSKW_35345</name>
</gene>
<dbReference type="EMBL" id="JBHUFV010000052">
    <property type="protein sequence ID" value="MFD1936757.1"/>
    <property type="molecule type" value="Genomic_DNA"/>
</dbReference>
<name>A0ABW4T5V7_9ACTN</name>
<protein>
    <submittedName>
        <fullName evidence="2">Uncharacterized protein</fullName>
    </submittedName>
</protein>
<comment type="caution">
    <text evidence="2">The sequence shown here is derived from an EMBL/GenBank/DDBJ whole genome shotgun (WGS) entry which is preliminary data.</text>
</comment>
<keyword evidence="3" id="KW-1185">Reference proteome</keyword>
<feature type="region of interest" description="Disordered" evidence="1">
    <location>
        <begin position="55"/>
        <end position="82"/>
    </location>
</feature>
<dbReference type="Proteomes" id="UP001597368">
    <property type="component" value="Unassembled WGS sequence"/>
</dbReference>
<feature type="compositionally biased region" description="Polar residues" evidence="1">
    <location>
        <begin position="56"/>
        <end position="69"/>
    </location>
</feature>
<evidence type="ECO:0000313" key="3">
    <source>
        <dbReference type="Proteomes" id="UP001597368"/>
    </source>
</evidence>
<feature type="compositionally biased region" description="Basic and acidic residues" evidence="1">
    <location>
        <begin position="72"/>
        <end position="82"/>
    </location>
</feature>
<organism evidence="2 3">
    <name type="scientific">Nonomuraea mangrovi</name>
    <dbReference type="NCBI Taxonomy" id="2316207"/>
    <lineage>
        <taxon>Bacteria</taxon>
        <taxon>Bacillati</taxon>
        <taxon>Actinomycetota</taxon>
        <taxon>Actinomycetes</taxon>
        <taxon>Streptosporangiales</taxon>
        <taxon>Streptosporangiaceae</taxon>
        <taxon>Nonomuraea</taxon>
    </lineage>
</organism>
<dbReference type="RefSeq" id="WP_379577329.1">
    <property type="nucleotide sequence ID" value="NZ_JBHUFV010000052.1"/>
</dbReference>
<sequence>MTEVVAADAHLPNHAGHRVIALIVGTLSGGLLPHGPRANQIPALDDPGVVSHDLSNRLTSPSARQTRAASRSVHEELAARWG</sequence>